<accession>A0ACD1FYC6</accession>
<dbReference type="Proteomes" id="UP000249057">
    <property type="component" value="Unassembled WGS sequence"/>
</dbReference>
<protein>
    <submittedName>
        <fullName evidence="1">Uncharacterized protein</fullName>
    </submittedName>
</protein>
<evidence type="ECO:0000313" key="1">
    <source>
        <dbReference type="EMBL" id="RAH41990.1"/>
    </source>
</evidence>
<dbReference type="EMBL" id="KZ825380">
    <property type="protein sequence ID" value="RAH41990.1"/>
    <property type="molecule type" value="Genomic_DNA"/>
</dbReference>
<evidence type="ECO:0000313" key="2">
    <source>
        <dbReference type="Proteomes" id="UP000249057"/>
    </source>
</evidence>
<keyword evidence="2" id="KW-1185">Reference proteome</keyword>
<reference evidence="1" key="1">
    <citation type="submission" date="2018-02" db="EMBL/GenBank/DDBJ databases">
        <title>The genomes of Aspergillus section Nigri reveals drivers in fungal speciation.</title>
        <authorList>
            <consortium name="DOE Joint Genome Institute"/>
            <person name="Vesth T.C."/>
            <person name="Nybo J."/>
            <person name="Theobald S."/>
            <person name="Brandl J."/>
            <person name="Frisvad J.C."/>
            <person name="Nielsen K.F."/>
            <person name="Lyhne E.K."/>
            <person name="Kogle M.E."/>
            <person name="Kuo A."/>
            <person name="Riley R."/>
            <person name="Clum A."/>
            <person name="Nolan M."/>
            <person name="Lipzen A."/>
            <person name="Salamov A."/>
            <person name="Henrissat B."/>
            <person name="Wiebenga A."/>
            <person name="De vries R.P."/>
            <person name="Grigoriev I.V."/>
            <person name="Mortensen U.H."/>
            <person name="Andersen M.R."/>
            <person name="Baker S.E."/>
        </authorList>
    </citation>
    <scope>NUCLEOTIDE SEQUENCE</scope>
    <source>
        <strain evidence="1">CBS 621.78</strain>
    </source>
</reference>
<gene>
    <name evidence="1" type="ORF">BO95DRAFT_421591</name>
</gene>
<proteinExistence type="predicted"/>
<sequence>MSRAARVEEVYDSDPEEVAPSASFANDAIISPAGIPTTSAMPTRPPPEPTREIPKHYQCLYPIYFDKSRSRAEGRKVGAELAVENPLARDIVDAVQMMGLTVGFEPEKLHPKDWANPGRVRVMLKDESGQLVNPQIKNKHHLYILVAQYLKAHPTTEESPYRLRIRGLPVPEKLPGAPPTPRGWKIGKILPIHSPAYSGGGVSDNPLKDAMSEMQNMQGMPGMPEIPGMADLANMMGGLGGLGTMNTSSPPSNPSNPGKANPSSKSPRRYSNYDATPASASSSSSAAPRVGKPGGRQITRNRASYSCHTCRRRKVKCDKVHPICGNCQKNETECVYDVSAQKDAEARHVPPAKDGQGVKRRRESSQQLDDDMDELQSIYGHLKRSGSAEQQRLGSQGIEARLDKLTSMIERLSKTNSQTLDPAEKRLLLQSAGSDSSNREPHRVAGAAVASASASATKASDTARSDSPRRVADSSGDEFPIPAGHATDLVDPVGSLNLGHLSLEDGGRSRYVGTTYWAYISHEINELNQLLRVQNRSHNERNSQDTSAEDTTTEPMEATPSRQWKPVPDVPGELATDQASRGERFQKSVLFPSGESPSVKDKVVEPEMLENMPTKRQSHILYKGFMSGVHAITPVIHPPTIHKLYYSFWDWYDSSSYSGDPCPDPSFIPLLYAIWYGGSVTISLRTIKAEFNVSSRSTLSKAYNDEVTRWLTKISFPRSPSLQGLAAYLLVQTILAKEEEPLTSSLFVSLAMRVAQTMGLHRDPAKFGIGPCEAEYRRRIWWHIVHMDGVVAMSSGLPPLVSDENYWDVRDSSEVKDTLLGTPEAEKYDRLVMTGLRLPDNPDDPTICGGPSMVNVYYLAARGKYTMARAVRRILKIQLGTRPLTRRDMEELRAILVELQQNLNSIVSRIPEADSTDVSSVPSTRSWSTSSLAENRSSDIELPGEGPNGCPEQYHSPVLVSFHKWARIVLSLFIDKAFCVAYQPFLKNAKSRIWPAARQSALRHCHGFMEKFVSLATDPDFQPFQWSWPGNHQPMHATMIMLIDLYERPYSAEAPKSRAYIDKIFSMTGPDGGVVGGEDGISTQRPLNDGGREAWDMIRRLRQQAWQRAGLDPSRLWSEQAQIQAGVASNVDDHTSAIEADAASRRQPRDFSKLLHNTTRSHPRPSSSLRYQLPSPTQQHHQHQQQQRQQQRRSPSQSASPQMMSPDPHHRPSSTSPSSPIAQQQQQPSSEPSPSSPLPQPGGGPSNTTTTSENPSTNMHMSSLLPPGLNPGFTFNQQSLPSAPPPALSAFLVDVAAPAAASPATQAMTGVPTPPSMVDPNLNFDWDQWDAVFGQHLPVADELMELDPVTGFEFGDLGMEGSPGAGARAGAGGEMSSLRSTWAGY</sequence>
<name>A0ACD1FYC6_9EURO</name>
<organism evidence="1 2">
    <name type="scientific">Aspergillus brunneoviolaceus CBS 621.78</name>
    <dbReference type="NCBI Taxonomy" id="1450534"/>
    <lineage>
        <taxon>Eukaryota</taxon>
        <taxon>Fungi</taxon>
        <taxon>Dikarya</taxon>
        <taxon>Ascomycota</taxon>
        <taxon>Pezizomycotina</taxon>
        <taxon>Eurotiomycetes</taxon>
        <taxon>Eurotiomycetidae</taxon>
        <taxon>Eurotiales</taxon>
        <taxon>Aspergillaceae</taxon>
        <taxon>Aspergillus</taxon>
        <taxon>Aspergillus subgen. Circumdati</taxon>
    </lineage>
</organism>